<keyword evidence="2" id="KW-1185">Reference proteome</keyword>
<protein>
    <submittedName>
        <fullName evidence="1">Uncharacterized protein</fullName>
    </submittedName>
</protein>
<comment type="caution">
    <text evidence="1">The sequence shown here is derived from an EMBL/GenBank/DDBJ whole genome shotgun (WGS) entry which is preliminary data.</text>
</comment>
<gene>
    <name evidence="1" type="ORF">ACCO45_005509</name>
</gene>
<name>A0ACC4DWT3_PURLI</name>
<proteinExistence type="predicted"/>
<organism evidence="1 2">
    <name type="scientific">Purpureocillium lilacinum</name>
    <name type="common">Paecilomyces lilacinus</name>
    <dbReference type="NCBI Taxonomy" id="33203"/>
    <lineage>
        <taxon>Eukaryota</taxon>
        <taxon>Fungi</taxon>
        <taxon>Dikarya</taxon>
        <taxon>Ascomycota</taxon>
        <taxon>Pezizomycotina</taxon>
        <taxon>Sordariomycetes</taxon>
        <taxon>Hypocreomycetidae</taxon>
        <taxon>Hypocreales</taxon>
        <taxon>Ophiocordycipitaceae</taxon>
        <taxon>Purpureocillium</taxon>
    </lineage>
</organism>
<dbReference type="EMBL" id="JBGNUJ010000004">
    <property type="protein sequence ID" value="KAL3960392.1"/>
    <property type="molecule type" value="Genomic_DNA"/>
</dbReference>
<evidence type="ECO:0000313" key="1">
    <source>
        <dbReference type="EMBL" id="KAL3960392.1"/>
    </source>
</evidence>
<sequence length="84" mass="8860">MLTGVTENAFAVIGCWSAGRPVAGKRSRVVRSSRCQPEQQLLRSPYAGPRTLSTSPNAVLSAVSPPAMSVQSESITTRTNGKLS</sequence>
<dbReference type="Proteomes" id="UP001638806">
    <property type="component" value="Unassembled WGS sequence"/>
</dbReference>
<reference evidence="1" key="1">
    <citation type="submission" date="2024-12" db="EMBL/GenBank/DDBJ databases">
        <title>Comparative genomics and development of molecular markers within Purpureocillium lilacinum and among Purpureocillium species.</title>
        <authorList>
            <person name="Yeh Z.-Y."/>
            <person name="Ni N.-T."/>
            <person name="Lo P.-H."/>
            <person name="Mushyakhwo K."/>
            <person name="Lin C.-F."/>
            <person name="Nai Y.-S."/>
        </authorList>
    </citation>
    <scope>NUCLEOTIDE SEQUENCE</scope>
    <source>
        <strain evidence="1">NCHU-NPUST-175</strain>
    </source>
</reference>
<evidence type="ECO:0000313" key="2">
    <source>
        <dbReference type="Proteomes" id="UP001638806"/>
    </source>
</evidence>
<accession>A0ACC4DWT3</accession>